<protein>
    <submittedName>
        <fullName evidence="2">Uncharacterized protein</fullName>
    </submittedName>
</protein>
<feature type="region of interest" description="Disordered" evidence="1">
    <location>
        <begin position="108"/>
        <end position="166"/>
    </location>
</feature>
<reference evidence="2" key="1">
    <citation type="submission" date="2020-07" db="EMBL/GenBank/DDBJ databases">
        <title>The High-quality genome of the commercially important snow crab, Chionoecetes opilio.</title>
        <authorList>
            <person name="Jeong J.-H."/>
            <person name="Ryu S."/>
        </authorList>
    </citation>
    <scope>NUCLEOTIDE SEQUENCE</scope>
    <source>
        <strain evidence="2">MADBK_172401_WGS</strain>
        <tissue evidence="2">Digestive gland</tissue>
    </source>
</reference>
<gene>
    <name evidence="2" type="ORF">GWK47_021114</name>
</gene>
<dbReference type="Proteomes" id="UP000770661">
    <property type="component" value="Unassembled WGS sequence"/>
</dbReference>
<keyword evidence="3" id="KW-1185">Reference proteome</keyword>
<dbReference type="AlphaFoldDB" id="A0A8J4XPD2"/>
<accession>A0A8J4XPD2</accession>
<evidence type="ECO:0000313" key="3">
    <source>
        <dbReference type="Proteomes" id="UP000770661"/>
    </source>
</evidence>
<dbReference type="EMBL" id="JACEEZ010023523">
    <property type="protein sequence ID" value="KAG0711203.1"/>
    <property type="molecule type" value="Genomic_DNA"/>
</dbReference>
<name>A0A8J4XPD2_CHIOP</name>
<sequence>MAAATAARSRSATEVWLLGQPEPNPCWGKQLPKNGQVLRRFFHFVRVQRKSVKEAVSLVTAEVAVGVGESTDPHAEKEPLCGEDPPAVRSGAELGSLTSRIAGVSPLAADGAFSTSGTRTPSPPSKVDEDRQFLLGQRCPDGPRGISKEFDQSLADRERRRLERGC</sequence>
<feature type="compositionally biased region" description="Basic and acidic residues" evidence="1">
    <location>
        <begin position="146"/>
        <end position="166"/>
    </location>
</feature>
<organism evidence="2 3">
    <name type="scientific">Chionoecetes opilio</name>
    <name type="common">Atlantic snow crab</name>
    <name type="synonym">Cancer opilio</name>
    <dbReference type="NCBI Taxonomy" id="41210"/>
    <lineage>
        <taxon>Eukaryota</taxon>
        <taxon>Metazoa</taxon>
        <taxon>Ecdysozoa</taxon>
        <taxon>Arthropoda</taxon>
        <taxon>Crustacea</taxon>
        <taxon>Multicrustacea</taxon>
        <taxon>Malacostraca</taxon>
        <taxon>Eumalacostraca</taxon>
        <taxon>Eucarida</taxon>
        <taxon>Decapoda</taxon>
        <taxon>Pleocyemata</taxon>
        <taxon>Brachyura</taxon>
        <taxon>Eubrachyura</taxon>
        <taxon>Majoidea</taxon>
        <taxon>Majidae</taxon>
        <taxon>Chionoecetes</taxon>
    </lineage>
</organism>
<evidence type="ECO:0000313" key="2">
    <source>
        <dbReference type="EMBL" id="KAG0711203.1"/>
    </source>
</evidence>
<proteinExistence type="predicted"/>
<comment type="caution">
    <text evidence="2">The sequence shown here is derived from an EMBL/GenBank/DDBJ whole genome shotgun (WGS) entry which is preliminary data.</text>
</comment>
<evidence type="ECO:0000256" key="1">
    <source>
        <dbReference type="SAM" id="MobiDB-lite"/>
    </source>
</evidence>